<dbReference type="Proteomes" id="UP001164250">
    <property type="component" value="Chromosome 15"/>
</dbReference>
<organism evidence="1 2">
    <name type="scientific">Pistacia atlantica</name>
    <dbReference type="NCBI Taxonomy" id="434234"/>
    <lineage>
        <taxon>Eukaryota</taxon>
        <taxon>Viridiplantae</taxon>
        <taxon>Streptophyta</taxon>
        <taxon>Embryophyta</taxon>
        <taxon>Tracheophyta</taxon>
        <taxon>Spermatophyta</taxon>
        <taxon>Magnoliopsida</taxon>
        <taxon>eudicotyledons</taxon>
        <taxon>Gunneridae</taxon>
        <taxon>Pentapetalae</taxon>
        <taxon>rosids</taxon>
        <taxon>malvids</taxon>
        <taxon>Sapindales</taxon>
        <taxon>Anacardiaceae</taxon>
        <taxon>Pistacia</taxon>
    </lineage>
</organism>
<keyword evidence="2" id="KW-1185">Reference proteome</keyword>
<protein>
    <submittedName>
        <fullName evidence="1">Uncharacterized protein</fullName>
    </submittedName>
</protein>
<evidence type="ECO:0000313" key="1">
    <source>
        <dbReference type="EMBL" id="KAJ0075244.1"/>
    </source>
</evidence>
<comment type="caution">
    <text evidence="1">The sequence shown here is derived from an EMBL/GenBank/DDBJ whole genome shotgun (WGS) entry which is preliminary data.</text>
</comment>
<reference evidence="2" key="1">
    <citation type="journal article" date="2023" name="G3 (Bethesda)">
        <title>Genome assembly and association tests identify interacting loci associated with vigor, precocity, and sex in interspecific pistachio rootstocks.</title>
        <authorList>
            <person name="Palmer W."/>
            <person name="Jacygrad E."/>
            <person name="Sagayaradj S."/>
            <person name="Cavanaugh K."/>
            <person name="Han R."/>
            <person name="Bertier L."/>
            <person name="Beede B."/>
            <person name="Kafkas S."/>
            <person name="Golino D."/>
            <person name="Preece J."/>
            <person name="Michelmore R."/>
        </authorList>
    </citation>
    <scope>NUCLEOTIDE SEQUENCE [LARGE SCALE GENOMIC DNA]</scope>
</reference>
<proteinExistence type="predicted"/>
<dbReference type="EMBL" id="CM047910">
    <property type="protein sequence ID" value="KAJ0075244.1"/>
    <property type="molecule type" value="Genomic_DNA"/>
</dbReference>
<name>A0ACC0ZR57_9ROSI</name>
<sequence>MAICNHPWKYDVFLSFRGEDTRKNFTDHLRAALDQEGLRIFRDHESIKRGTEISSELLKAIEDSMIWIIIFSRNYASSTWCLDELVEIVDCLDVDKHLAVVPAFYDINPSGVKVASLSGWHLKDRYAMFFEGQICNFILLS</sequence>
<evidence type="ECO:0000313" key="2">
    <source>
        <dbReference type="Proteomes" id="UP001164250"/>
    </source>
</evidence>
<accession>A0ACC0ZR57</accession>
<gene>
    <name evidence="1" type="ORF">Patl1_34527</name>
</gene>